<dbReference type="Proteomes" id="UP001054945">
    <property type="component" value="Unassembled WGS sequence"/>
</dbReference>
<comment type="caution">
    <text evidence="1">The sequence shown here is derived from an EMBL/GenBank/DDBJ whole genome shotgun (WGS) entry which is preliminary data.</text>
</comment>
<proteinExistence type="predicted"/>
<evidence type="ECO:0000313" key="1">
    <source>
        <dbReference type="EMBL" id="GIX96077.1"/>
    </source>
</evidence>
<name>A0AAV4PFF1_CAEEX</name>
<sequence length="109" mass="12845">MNIQLRQFVKRNFASIQHSFLCKHSRMLSIIHHSRDAFDMRKAMRRLLSRRTTKCTKRSNYCLRRISDGRLFIKPVIIQRGAVMRDSLFRCKLMSFIGLNDGLPTLDAC</sequence>
<accession>A0AAV4PFF1</accession>
<reference evidence="1 2" key="1">
    <citation type="submission" date="2021-06" db="EMBL/GenBank/DDBJ databases">
        <title>Caerostris extrusa draft genome.</title>
        <authorList>
            <person name="Kono N."/>
            <person name="Arakawa K."/>
        </authorList>
    </citation>
    <scope>NUCLEOTIDE SEQUENCE [LARGE SCALE GENOMIC DNA]</scope>
</reference>
<protein>
    <submittedName>
        <fullName evidence="1">Uncharacterized protein</fullName>
    </submittedName>
</protein>
<organism evidence="1 2">
    <name type="scientific">Caerostris extrusa</name>
    <name type="common">Bark spider</name>
    <name type="synonym">Caerostris bankana</name>
    <dbReference type="NCBI Taxonomy" id="172846"/>
    <lineage>
        <taxon>Eukaryota</taxon>
        <taxon>Metazoa</taxon>
        <taxon>Ecdysozoa</taxon>
        <taxon>Arthropoda</taxon>
        <taxon>Chelicerata</taxon>
        <taxon>Arachnida</taxon>
        <taxon>Araneae</taxon>
        <taxon>Araneomorphae</taxon>
        <taxon>Entelegynae</taxon>
        <taxon>Araneoidea</taxon>
        <taxon>Araneidae</taxon>
        <taxon>Caerostris</taxon>
    </lineage>
</organism>
<gene>
    <name evidence="1" type="ORF">CEXT_378451</name>
</gene>
<evidence type="ECO:0000313" key="2">
    <source>
        <dbReference type="Proteomes" id="UP001054945"/>
    </source>
</evidence>
<dbReference type="EMBL" id="BPLR01004606">
    <property type="protein sequence ID" value="GIX96077.1"/>
    <property type="molecule type" value="Genomic_DNA"/>
</dbReference>
<keyword evidence="2" id="KW-1185">Reference proteome</keyword>
<dbReference type="AlphaFoldDB" id="A0AAV4PFF1"/>